<evidence type="ECO:0000313" key="1">
    <source>
        <dbReference type="EMBL" id="EGQ78260.1"/>
    </source>
</evidence>
<accession>F9ER63</accession>
<dbReference type="HOGENOM" id="CLU_1849272_0_0_0"/>
<comment type="caution">
    <text evidence="1">The sequence shown here is derived from an EMBL/GenBank/DDBJ whole genome shotgun (WGS) entry which is preliminary data.</text>
</comment>
<reference evidence="1 2" key="1">
    <citation type="submission" date="2011-05" db="EMBL/GenBank/DDBJ databases">
        <authorList>
            <person name="Muzny D."/>
            <person name="Qin X."/>
            <person name="Deng J."/>
            <person name="Jiang H."/>
            <person name="Liu Y."/>
            <person name="Qu J."/>
            <person name="Song X.-Z."/>
            <person name="Zhang L."/>
            <person name="Thornton R."/>
            <person name="Coyle M."/>
            <person name="Francisco L."/>
            <person name="Jackson L."/>
            <person name="Javaid M."/>
            <person name="Korchina V."/>
            <person name="Kovar C."/>
            <person name="Mata R."/>
            <person name="Mathew T."/>
            <person name="Ngo R."/>
            <person name="Nguyen L."/>
            <person name="Nguyen N."/>
            <person name="Okwuonu G."/>
            <person name="Ongeri F."/>
            <person name="Pham C."/>
            <person name="Simmons D."/>
            <person name="Wilczek-Boney K."/>
            <person name="Hale W."/>
            <person name="Jakkamsetti A."/>
            <person name="Pham P."/>
            <person name="Ruth R."/>
            <person name="San Lucas F."/>
            <person name="Warren J."/>
            <person name="Zhang J."/>
            <person name="Zhao Z."/>
            <person name="Zhou C."/>
            <person name="Zhu D."/>
            <person name="Lee S."/>
            <person name="Bess C."/>
            <person name="Blankenburg K."/>
            <person name="Forbes L."/>
            <person name="Fu Q."/>
            <person name="Gubbala S."/>
            <person name="Hirani K."/>
            <person name="Jayaseelan J.C."/>
            <person name="Lara F."/>
            <person name="Munidasa M."/>
            <person name="Palculict T."/>
            <person name="Patil S."/>
            <person name="Pu L.-L."/>
            <person name="Saada N."/>
            <person name="Tang L."/>
            <person name="Weissenberger G."/>
            <person name="Zhu Y."/>
            <person name="Hemphill L."/>
            <person name="Shang Y."/>
            <person name="Youmans B."/>
            <person name="Ayvaz T."/>
            <person name="Ross M."/>
            <person name="Santibanez J."/>
            <person name="Aqrawi P."/>
            <person name="Gross S."/>
            <person name="Joshi V."/>
            <person name="Fowler G."/>
            <person name="Nazareth L."/>
            <person name="Reid J."/>
            <person name="Worley K."/>
            <person name="Petrosino J."/>
            <person name="Highlander S."/>
            <person name="Gibbs R."/>
        </authorList>
    </citation>
    <scope>NUCLEOTIDE SEQUENCE [LARGE SCALE GENOMIC DNA]</scope>
    <source>
        <strain evidence="1 2">ATCC 51191</strain>
    </source>
</reference>
<sequence length="139" mass="16418">NKMSFSYTFKNSKKTEMYKIIFITPNIEGIVKLKEAIWKVFGGKLFYFNDLNKNQLPLFNSEVSFIEEHSNIAKSKLIHNFSLQTLSFKEIKDFILLKTIMKERQIVNNILKPLISEGKIIKMNRNGKKNYKDDDYEIL</sequence>
<dbReference type="AlphaFoldDB" id="F9ER63"/>
<dbReference type="PATRIC" id="fig|997347.4.peg.2190"/>
<keyword evidence="2" id="KW-1185">Reference proteome</keyword>
<organism evidence="1 2">
    <name type="scientific">Fusobacterium animalis ATCC 51191</name>
    <dbReference type="NCBI Taxonomy" id="997347"/>
    <lineage>
        <taxon>Bacteria</taxon>
        <taxon>Fusobacteriati</taxon>
        <taxon>Fusobacteriota</taxon>
        <taxon>Fusobacteriia</taxon>
        <taxon>Fusobacteriales</taxon>
        <taxon>Fusobacteriaceae</taxon>
        <taxon>Fusobacterium</taxon>
    </lineage>
</organism>
<dbReference type="EMBL" id="AFQD01000513">
    <property type="protein sequence ID" value="EGQ78260.1"/>
    <property type="molecule type" value="Genomic_DNA"/>
</dbReference>
<dbReference type="Proteomes" id="UP000005392">
    <property type="component" value="Unassembled WGS sequence"/>
</dbReference>
<name>F9ER63_9FUSO</name>
<protein>
    <submittedName>
        <fullName evidence="1">Uncharacterized protein</fullName>
    </submittedName>
</protein>
<evidence type="ECO:0000313" key="2">
    <source>
        <dbReference type="Proteomes" id="UP000005392"/>
    </source>
</evidence>
<proteinExistence type="predicted"/>
<gene>
    <name evidence="1" type="ORF">HMPREF9094_2418</name>
</gene>
<feature type="non-terminal residue" evidence="1">
    <location>
        <position position="1"/>
    </location>
</feature>